<keyword evidence="3 5" id="KW-1133">Transmembrane helix</keyword>
<proteinExistence type="predicted"/>
<dbReference type="Proteomes" id="UP000784435">
    <property type="component" value="Unassembled WGS sequence"/>
</dbReference>
<reference evidence="6" key="2">
    <citation type="submission" date="2021-09" db="EMBL/GenBank/DDBJ databases">
        <authorList>
            <person name="Gilroy R."/>
        </authorList>
    </citation>
    <scope>NUCLEOTIDE SEQUENCE</scope>
    <source>
        <strain evidence="6">ChiGjej5B5-7349</strain>
    </source>
</reference>
<keyword evidence="4 5" id="KW-0472">Membrane</keyword>
<sequence>MSFRPDAQLDASQVSRGSRRRGGTIAVGGGAGVLVLVVGVLLFGPDFALQQLTGGGQLETGTVGEDEDLGQKCRTGEDANADVECRVVGTVNSLNAYWANAGARDLGVDYRAPQAVLTSGTWETACGTGTSAMGPFYCSGDETAYFDVDFFDDLRTQYGADAGSLPEEYVVAHEFGHHMQNLTGVLAQTRDGRTGPQSNAVRAELQADCFAGAWAANAATTPDPATGRPFLQPLTRTDVEAALSAAEAIGDDRIRETAQGRVTPENFTHGSAEQRMEWFATGYDEATPAACDTFRY</sequence>
<evidence type="ECO:0000256" key="4">
    <source>
        <dbReference type="ARBA" id="ARBA00023136"/>
    </source>
</evidence>
<comment type="caution">
    <text evidence="6">The sequence shown here is derived from an EMBL/GenBank/DDBJ whole genome shotgun (WGS) entry which is preliminary data.</text>
</comment>
<comment type="subcellular location">
    <subcellularLocation>
        <location evidence="1">Membrane</location>
        <topology evidence="1">Single-pass membrane protein</topology>
    </subcellularLocation>
</comment>
<accession>A0A921SPU3</accession>
<evidence type="ECO:0000313" key="6">
    <source>
        <dbReference type="EMBL" id="HJG81223.1"/>
    </source>
</evidence>
<dbReference type="PANTHER" id="PTHR30168:SF0">
    <property type="entry name" value="INNER MEMBRANE PROTEIN"/>
    <property type="match status" value="1"/>
</dbReference>
<dbReference type="EMBL" id="DYUK01000283">
    <property type="protein sequence ID" value="HJG81223.1"/>
    <property type="molecule type" value="Genomic_DNA"/>
</dbReference>
<feature type="transmembrane region" description="Helical" evidence="5">
    <location>
        <begin position="25"/>
        <end position="44"/>
    </location>
</feature>
<protein>
    <submittedName>
        <fullName evidence="6">Neutral zinc metallopeptidase</fullName>
    </submittedName>
</protein>
<reference evidence="6" key="1">
    <citation type="journal article" date="2021" name="PeerJ">
        <title>Extensive microbial diversity within the chicken gut microbiome revealed by metagenomics and culture.</title>
        <authorList>
            <person name="Gilroy R."/>
            <person name="Ravi A."/>
            <person name="Getino M."/>
            <person name="Pursley I."/>
            <person name="Horton D.L."/>
            <person name="Alikhan N.F."/>
            <person name="Baker D."/>
            <person name="Gharbi K."/>
            <person name="Hall N."/>
            <person name="Watson M."/>
            <person name="Adriaenssens E.M."/>
            <person name="Foster-Nyarko E."/>
            <person name="Jarju S."/>
            <person name="Secka A."/>
            <person name="Antonio M."/>
            <person name="Oren A."/>
            <person name="Chaudhuri R.R."/>
            <person name="La Ragione R."/>
            <person name="Hildebrand F."/>
            <person name="Pallen M.J."/>
        </authorList>
    </citation>
    <scope>NUCLEOTIDE SEQUENCE</scope>
    <source>
        <strain evidence="6">ChiGjej5B5-7349</strain>
    </source>
</reference>
<name>A0A921SPU3_9MICO</name>
<dbReference type="SUPFAM" id="SSF55486">
    <property type="entry name" value="Metalloproteases ('zincins'), catalytic domain"/>
    <property type="match status" value="1"/>
</dbReference>
<dbReference type="PANTHER" id="PTHR30168">
    <property type="entry name" value="PUTATIVE MEMBRANE PROTEIN YPFJ"/>
    <property type="match status" value="1"/>
</dbReference>
<evidence type="ECO:0000256" key="2">
    <source>
        <dbReference type="ARBA" id="ARBA00022692"/>
    </source>
</evidence>
<dbReference type="Pfam" id="PF04228">
    <property type="entry name" value="Zn_peptidase"/>
    <property type="match status" value="1"/>
</dbReference>
<evidence type="ECO:0000313" key="7">
    <source>
        <dbReference type="Proteomes" id="UP000784435"/>
    </source>
</evidence>
<evidence type="ECO:0000256" key="5">
    <source>
        <dbReference type="SAM" id="Phobius"/>
    </source>
</evidence>
<gene>
    <name evidence="6" type="ORF">K8V08_12505</name>
</gene>
<evidence type="ECO:0000256" key="3">
    <source>
        <dbReference type="ARBA" id="ARBA00022989"/>
    </source>
</evidence>
<dbReference type="InterPro" id="IPR007343">
    <property type="entry name" value="Uncharacterised_pept_Zn_put"/>
</dbReference>
<dbReference type="GO" id="GO:0016020">
    <property type="term" value="C:membrane"/>
    <property type="evidence" value="ECO:0007669"/>
    <property type="project" value="UniProtKB-SubCell"/>
</dbReference>
<keyword evidence="2 5" id="KW-0812">Transmembrane</keyword>
<dbReference type="AlphaFoldDB" id="A0A921SPU3"/>
<organism evidence="6 7">
    <name type="scientific">Brevibacterium senegalense</name>
    <dbReference type="NCBI Taxonomy" id="1033736"/>
    <lineage>
        <taxon>Bacteria</taxon>
        <taxon>Bacillati</taxon>
        <taxon>Actinomycetota</taxon>
        <taxon>Actinomycetes</taxon>
        <taxon>Micrococcales</taxon>
        <taxon>Brevibacteriaceae</taxon>
        <taxon>Brevibacterium</taxon>
    </lineage>
</organism>
<evidence type="ECO:0000256" key="1">
    <source>
        <dbReference type="ARBA" id="ARBA00004167"/>
    </source>
</evidence>